<comment type="caution">
    <text evidence="1">The sequence shown here is derived from an EMBL/GenBank/DDBJ whole genome shotgun (WGS) entry which is preliminary data.</text>
</comment>
<name>A0ACC2I873_9PEZI</name>
<gene>
    <name evidence="1" type="ORF">ONZ43_g5643</name>
</gene>
<evidence type="ECO:0000313" key="2">
    <source>
        <dbReference type="Proteomes" id="UP001153334"/>
    </source>
</evidence>
<accession>A0ACC2I873</accession>
<evidence type="ECO:0000313" key="1">
    <source>
        <dbReference type="EMBL" id="KAJ8111358.1"/>
    </source>
</evidence>
<dbReference type="Proteomes" id="UP001153334">
    <property type="component" value="Unassembled WGS sequence"/>
</dbReference>
<protein>
    <submittedName>
        <fullName evidence="1">Uncharacterized protein</fullName>
    </submittedName>
</protein>
<reference evidence="1" key="1">
    <citation type="submission" date="2022-11" db="EMBL/GenBank/DDBJ databases">
        <title>Genome Sequence of Nemania bipapillata.</title>
        <authorList>
            <person name="Buettner E."/>
        </authorList>
    </citation>
    <scope>NUCLEOTIDE SEQUENCE</scope>
    <source>
        <strain evidence="1">CP14</strain>
    </source>
</reference>
<keyword evidence="2" id="KW-1185">Reference proteome</keyword>
<dbReference type="EMBL" id="JAPESX010001800">
    <property type="protein sequence ID" value="KAJ8111358.1"/>
    <property type="molecule type" value="Genomic_DNA"/>
</dbReference>
<organism evidence="1 2">
    <name type="scientific">Nemania bipapillata</name>
    <dbReference type="NCBI Taxonomy" id="110536"/>
    <lineage>
        <taxon>Eukaryota</taxon>
        <taxon>Fungi</taxon>
        <taxon>Dikarya</taxon>
        <taxon>Ascomycota</taxon>
        <taxon>Pezizomycotina</taxon>
        <taxon>Sordariomycetes</taxon>
        <taxon>Xylariomycetidae</taxon>
        <taxon>Xylariales</taxon>
        <taxon>Xylariaceae</taxon>
        <taxon>Nemania</taxon>
    </lineage>
</organism>
<sequence>MFGTLVSADMDPGRLEFVENPDPVAAVSRNLQDKIRIACISCRSRKVWLRPIFSSSALLWGTEKLREMCSVGDRVRLSELSGAEQAEEAQQTPLGISSNFTAESTSTIATPSHLLEPQGTDLTWASLFSPIATETAVDLGLWEPPHTGHGDVAWTMDADGQRIVGSTSEPLSLPLPLPGKMSAGPEGCCCLLRSVSFLEKLTSRTASRESRLDLLLADVRSSIETLAKLVACDRCAARVEHNMLLAMAAREISIICGKMANCYKAMHLRGVGNTNPSRQGSGLGASSGPVDVLVLTYRVNQRERLHLLAALVTLQILEFRQHIDKIKCRSRGRPNQGQTGEALIEAESHIKLAQVAISSHLLENRDSTTVASSSKT</sequence>
<proteinExistence type="predicted"/>